<protein>
    <submittedName>
        <fullName evidence="2">Uncharacterized protein</fullName>
    </submittedName>
</protein>
<comment type="caution">
    <text evidence="2">The sequence shown here is derived from an EMBL/GenBank/DDBJ whole genome shotgun (WGS) entry which is preliminary data.</text>
</comment>
<gene>
    <name evidence="2" type="ORF">LCGC14_3126140</name>
</gene>
<reference evidence="2" key="1">
    <citation type="journal article" date="2015" name="Nature">
        <title>Complex archaea that bridge the gap between prokaryotes and eukaryotes.</title>
        <authorList>
            <person name="Spang A."/>
            <person name="Saw J.H."/>
            <person name="Jorgensen S.L."/>
            <person name="Zaremba-Niedzwiedzka K."/>
            <person name="Martijn J."/>
            <person name="Lind A.E."/>
            <person name="van Eijk R."/>
            <person name="Schleper C."/>
            <person name="Guy L."/>
            <person name="Ettema T.J."/>
        </authorList>
    </citation>
    <scope>NUCLEOTIDE SEQUENCE</scope>
</reference>
<proteinExistence type="predicted"/>
<dbReference type="EMBL" id="LAZR01068079">
    <property type="protein sequence ID" value="KKK50328.1"/>
    <property type="molecule type" value="Genomic_DNA"/>
</dbReference>
<evidence type="ECO:0000256" key="1">
    <source>
        <dbReference type="SAM" id="MobiDB-lite"/>
    </source>
</evidence>
<feature type="non-terminal residue" evidence="2">
    <location>
        <position position="1"/>
    </location>
</feature>
<accession>A0A0F8W118</accession>
<feature type="region of interest" description="Disordered" evidence="1">
    <location>
        <begin position="1"/>
        <end position="24"/>
    </location>
</feature>
<sequence>GRSMDVGEFTQQQSRLAGAPQELEKRTKVTANALKGLVA</sequence>
<organism evidence="2">
    <name type="scientific">marine sediment metagenome</name>
    <dbReference type="NCBI Taxonomy" id="412755"/>
    <lineage>
        <taxon>unclassified sequences</taxon>
        <taxon>metagenomes</taxon>
        <taxon>ecological metagenomes</taxon>
    </lineage>
</organism>
<evidence type="ECO:0000313" key="2">
    <source>
        <dbReference type="EMBL" id="KKK50328.1"/>
    </source>
</evidence>
<name>A0A0F8W118_9ZZZZ</name>
<dbReference type="AlphaFoldDB" id="A0A0F8W118"/>